<dbReference type="AlphaFoldDB" id="A0A9D2AAY0"/>
<evidence type="ECO:0000313" key="2">
    <source>
        <dbReference type="Proteomes" id="UP000824202"/>
    </source>
</evidence>
<evidence type="ECO:0000313" key="1">
    <source>
        <dbReference type="EMBL" id="HIX02771.1"/>
    </source>
</evidence>
<dbReference type="EMBL" id="DXFT01000026">
    <property type="protein sequence ID" value="HIX02771.1"/>
    <property type="molecule type" value="Genomic_DNA"/>
</dbReference>
<comment type="caution">
    <text evidence="1">The sequence shown here is derived from an EMBL/GenBank/DDBJ whole genome shotgun (WGS) entry which is preliminary data.</text>
</comment>
<proteinExistence type="predicted"/>
<sequence>MGYLKERIKHAVRFRHKRGFGVHSPFMFNLILNVIRDRDRTFDYPLEWEKGNLLSRRERKIFRLLSRLIRHLEVRRMVCTGENAALLMEYLETACPQVLLTSCLEEVGEADFIYVGRRMPGEKTALDWGAFLRNEPKYVVISDIYKDKQHARLWRLLRERATVSVDMMWYGILFFNDKIQRGKYNLMI</sequence>
<reference evidence="1" key="2">
    <citation type="submission" date="2021-04" db="EMBL/GenBank/DDBJ databases">
        <authorList>
            <person name="Gilroy R."/>
        </authorList>
    </citation>
    <scope>NUCLEOTIDE SEQUENCE</scope>
    <source>
        <strain evidence="1">23274</strain>
    </source>
</reference>
<name>A0A9D2AAY0_9BACT</name>
<dbReference type="Proteomes" id="UP000824202">
    <property type="component" value="Unassembled WGS sequence"/>
</dbReference>
<reference evidence="1" key="1">
    <citation type="journal article" date="2021" name="PeerJ">
        <title>Extensive microbial diversity within the chicken gut microbiome revealed by metagenomics and culture.</title>
        <authorList>
            <person name="Gilroy R."/>
            <person name="Ravi A."/>
            <person name="Getino M."/>
            <person name="Pursley I."/>
            <person name="Horton D.L."/>
            <person name="Alikhan N.F."/>
            <person name="Baker D."/>
            <person name="Gharbi K."/>
            <person name="Hall N."/>
            <person name="Watson M."/>
            <person name="Adriaenssens E.M."/>
            <person name="Foster-Nyarko E."/>
            <person name="Jarju S."/>
            <person name="Secka A."/>
            <person name="Antonio M."/>
            <person name="Oren A."/>
            <person name="Chaudhuri R.R."/>
            <person name="La Ragione R."/>
            <person name="Hildebrand F."/>
            <person name="Pallen M.J."/>
        </authorList>
    </citation>
    <scope>NUCLEOTIDE SEQUENCE</scope>
    <source>
        <strain evidence="1">23274</strain>
    </source>
</reference>
<gene>
    <name evidence="1" type="ORF">H9863_01480</name>
</gene>
<accession>A0A9D2AAY0</accession>
<protein>
    <submittedName>
        <fullName evidence="1">Uncharacterized protein</fullName>
    </submittedName>
</protein>
<organism evidence="1 2">
    <name type="scientific">Candidatus Odoribacter faecigallinarum</name>
    <dbReference type="NCBI Taxonomy" id="2838706"/>
    <lineage>
        <taxon>Bacteria</taxon>
        <taxon>Pseudomonadati</taxon>
        <taxon>Bacteroidota</taxon>
        <taxon>Bacteroidia</taxon>
        <taxon>Bacteroidales</taxon>
        <taxon>Odoribacteraceae</taxon>
        <taxon>Odoribacter</taxon>
    </lineage>
</organism>